<keyword evidence="1" id="KW-0812">Transmembrane</keyword>
<evidence type="ECO:0000256" key="1">
    <source>
        <dbReference type="SAM" id="Phobius"/>
    </source>
</evidence>
<dbReference type="AlphaFoldDB" id="A0A431VQU0"/>
<protein>
    <submittedName>
        <fullName evidence="2">DUF454 domain-containing protein</fullName>
    </submittedName>
</protein>
<dbReference type="RefSeq" id="WP_126352674.1">
    <property type="nucleotide sequence ID" value="NZ_CP086381.1"/>
</dbReference>
<dbReference type="EMBL" id="RXPE01000024">
    <property type="protein sequence ID" value="RTR25592.1"/>
    <property type="molecule type" value="Genomic_DNA"/>
</dbReference>
<dbReference type="InterPro" id="IPR007401">
    <property type="entry name" value="DUF454"/>
</dbReference>
<name>A0A431VQU0_9DEIO</name>
<dbReference type="GO" id="GO:0005886">
    <property type="term" value="C:plasma membrane"/>
    <property type="evidence" value="ECO:0007669"/>
    <property type="project" value="TreeGrafter"/>
</dbReference>
<proteinExistence type="predicted"/>
<keyword evidence="1" id="KW-0472">Membrane</keyword>
<dbReference type="Pfam" id="PF04304">
    <property type="entry name" value="DUF454"/>
    <property type="match status" value="1"/>
</dbReference>
<keyword evidence="1" id="KW-1133">Transmembrane helix</keyword>
<feature type="transmembrane region" description="Helical" evidence="1">
    <location>
        <begin position="26"/>
        <end position="59"/>
    </location>
</feature>
<keyword evidence="3" id="KW-1185">Reference proteome</keyword>
<feature type="transmembrane region" description="Helical" evidence="1">
    <location>
        <begin position="115"/>
        <end position="134"/>
    </location>
</feature>
<dbReference type="PANTHER" id="PTHR35813:SF1">
    <property type="entry name" value="INNER MEMBRANE PROTEIN YBAN"/>
    <property type="match status" value="1"/>
</dbReference>
<accession>A0A431VQU0</accession>
<dbReference type="Proteomes" id="UP000277766">
    <property type="component" value="Unassembled WGS sequence"/>
</dbReference>
<evidence type="ECO:0000313" key="2">
    <source>
        <dbReference type="EMBL" id="RTR25592.1"/>
    </source>
</evidence>
<organism evidence="2 3">
    <name type="scientific">Deinococcus radiophilus</name>
    <dbReference type="NCBI Taxonomy" id="32062"/>
    <lineage>
        <taxon>Bacteria</taxon>
        <taxon>Thermotogati</taxon>
        <taxon>Deinococcota</taxon>
        <taxon>Deinococci</taxon>
        <taxon>Deinococcales</taxon>
        <taxon>Deinococcaceae</taxon>
        <taxon>Deinococcus</taxon>
    </lineage>
</organism>
<evidence type="ECO:0000313" key="3">
    <source>
        <dbReference type="Proteomes" id="UP000277766"/>
    </source>
</evidence>
<reference evidence="2 3" key="1">
    <citation type="submission" date="2018-12" db="EMBL/GenBank/DDBJ databases">
        <title>Deinococcus radiophilus ATCC 27603 genome sequencing and assembly.</title>
        <authorList>
            <person name="Maclea K.S."/>
            <person name="Maynard C.R."/>
        </authorList>
    </citation>
    <scope>NUCLEOTIDE SEQUENCE [LARGE SCALE GENOMIC DNA]</scope>
    <source>
        <strain evidence="2 3">ATCC 27603</strain>
    </source>
</reference>
<dbReference type="PANTHER" id="PTHR35813">
    <property type="entry name" value="INNER MEMBRANE PROTEIN YBAN"/>
    <property type="match status" value="1"/>
</dbReference>
<feature type="transmembrane region" description="Helical" evidence="1">
    <location>
        <begin position="93"/>
        <end position="109"/>
    </location>
</feature>
<gene>
    <name evidence="2" type="ORF">EJ104_10235</name>
</gene>
<sequence length="140" mass="15110">MTVPPPAPPPPPEDRWLLPAPLRPLAIVTGLLLSGLGVLGTVLPGMPGTVFLIGAAWLFSRSSPRFERWLLDLPLVGPLVDDYRRGLGMPRRAKWIAYLSIAIAVSFSLGRIPVLVGQVCWVLVGLAGIWYIAARVPTKA</sequence>
<comment type="caution">
    <text evidence="2">The sequence shown here is derived from an EMBL/GenBank/DDBJ whole genome shotgun (WGS) entry which is preliminary data.</text>
</comment>
<dbReference type="OrthoDB" id="345900at2"/>